<dbReference type="GO" id="GO:0005524">
    <property type="term" value="F:ATP binding"/>
    <property type="evidence" value="ECO:0007669"/>
    <property type="project" value="UniProtKB-KW"/>
</dbReference>
<name>A0A0C9TY69_PAXIN</name>
<dbReference type="GO" id="GO:0006421">
    <property type="term" value="P:asparaginyl-tRNA aminoacylation"/>
    <property type="evidence" value="ECO:0007669"/>
    <property type="project" value="TreeGrafter"/>
</dbReference>
<evidence type="ECO:0000256" key="2">
    <source>
        <dbReference type="ARBA" id="ARBA00022741"/>
    </source>
</evidence>
<evidence type="ECO:0000313" key="8">
    <source>
        <dbReference type="Proteomes" id="UP000053647"/>
    </source>
</evidence>
<evidence type="ECO:0000256" key="1">
    <source>
        <dbReference type="ARBA" id="ARBA00022598"/>
    </source>
</evidence>
<dbReference type="Pfam" id="PF00152">
    <property type="entry name" value="tRNA-synt_2"/>
    <property type="match status" value="1"/>
</dbReference>
<evidence type="ECO:0000256" key="5">
    <source>
        <dbReference type="ARBA" id="ARBA00023146"/>
    </source>
</evidence>
<dbReference type="InterPro" id="IPR004364">
    <property type="entry name" value="Aa-tRNA-synt_II"/>
</dbReference>
<dbReference type="GO" id="GO:0004816">
    <property type="term" value="F:asparagine-tRNA ligase activity"/>
    <property type="evidence" value="ECO:0007669"/>
    <property type="project" value="TreeGrafter"/>
</dbReference>
<dbReference type="OrthoDB" id="1931232at2759"/>
<dbReference type="EMBL" id="KN819367">
    <property type="protein sequence ID" value="KIJ12196.1"/>
    <property type="molecule type" value="Genomic_DNA"/>
</dbReference>
<dbReference type="InterPro" id="IPR045864">
    <property type="entry name" value="aa-tRNA-synth_II/BPL/LPL"/>
</dbReference>
<keyword evidence="4" id="KW-0648">Protein biosynthesis</keyword>
<keyword evidence="3" id="KW-0067">ATP-binding</keyword>
<evidence type="ECO:0000313" key="7">
    <source>
        <dbReference type="EMBL" id="KIJ12196.1"/>
    </source>
</evidence>
<keyword evidence="8" id="KW-1185">Reference proteome</keyword>
<dbReference type="PANTHER" id="PTHR22594:SF34">
    <property type="entry name" value="ASPARAGINE--TRNA LIGASE, MITOCHONDRIAL-RELATED"/>
    <property type="match status" value="1"/>
</dbReference>
<dbReference type="Proteomes" id="UP000053647">
    <property type="component" value="Unassembled WGS sequence"/>
</dbReference>
<dbReference type="Gene3D" id="3.30.930.10">
    <property type="entry name" value="Bira Bifunctional Protein, Domain 2"/>
    <property type="match status" value="1"/>
</dbReference>
<keyword evidence="2" id="KW-0547">Nucleotide-binding</keyword>
<reference evidence="8" key="2">
    <citation type="submission" date="2015-01" db="EMBL/GenBank/DDBJ databases">
        <title>Evolutionary Origins and Diversification of the Mycorrhizal Mutualists.</title>
        <authorList>
            <consortium name="DOE Joint Genome Institute"/>
            <consortium name="Mycorrhizal Genomics Consortium"/>
            <person name="Kohler A."/>
            <person name="Kuo A."/>
            <person name="Nagy L.G."/>
            <person name="Floudas D."/>
            <person name="Copeland A."/>
            <person name="Barry K.W."/>
            <person name="Cichocki N."/>
            <person name="Veneault-Fourrey C."/>
            <person name="LaButti K."/>
            <person name="Lindquist E.A."/>
            <person name="Lipzen A."/>
            <person name="Lundell T."/>
            <person name="Morin E."/>
            <person name="Murat C."/>
            <person name="Riley R."/>
            <person name="Ohm R."/>
            <person name="Sun H."/>
            <person name="Tunlid A."/>
            <person name="Henrissat B."/>
            <person name="Grigoriev I.V."/>
            <person name="Hibbett D.S."/>
            <person name="Martin F."/>
        </authorList>
    </citation>
    <scope>NUCLEOTIDE SEQUENCE [LARGE SCALE GENOMIC DNA]</scope>
    <source>
        <strain evidence="8">ATCC 200175</strain>
    </source>
</reference>
<feature type="domain" description="Aminoacyl-tRNA synthetase class II (D/K/N)" evidence="6">
    <location>
        <begin position="167"/>
        <end position="358"/>
    </location>
</feature>
<evidence type="ECO:0000256" key="3">
    <source>
        <dbReference type="ARBA" id="ARBA00022840"/>
    </source>
</evidence>
<gene>
    <name evidence="7" type="ORF">PAXINDRAFT_101319</name>
</gene>
<proteinExistence type="predicted"/>
<organism evidence="7 8">
    <name type="scientific">Paxillus involutus ATCC 200175</name>
    <dbReference type="NCBI Taxonomy" id="664439"/>
    <lineage>
        <taxon>Eukaryota</taxon>
        <taxon>Fungi</taxon>
        <taxon>Dikarya</taxon>
        <taxon>Basidiomycota</taxon>
        <taxon>Agaricomycotina</taxon>
        <taxon>Agaricomycetes</taxon>
        <taxon>Agaricomycetidae</taxon>
        <taxon>Boletales</taxon>
        <taxon>Paxilineae</taxon>
        <taxon>Paxillaceae</taxon>
        <taxon>Paxillus</taxon>
    </lineage>
</organism>
<dbReference type="HOGENOM" id="CLU_763131_0_0_1"/>
<evidence type="ECO:0000256" key="4">
    <source>
        <dbReference type="ARBA" id="ARBA00022917"/>
    </source>
</evidence>
<dbReference type="GO" id="GO:0005739">
    <property type="term" value="C:mitochondrion"/>
    <property type="evidence" value="ECO:0007669"/>
    <property type="project" value="TreeGrafter"/>
</dbReference>
<keyword evidence="5" id="KW-0030">Aminoacyl-tRNA synthetase</keyword>
<keyword evidence="1" id="KW-0436">Ligase</keyword>
<reference evidence="7 8" key="1">
    <citation type="submission" date="2014-06" db="EMBL/GenBank/DDBJ databases">
        <authorList>
            <consortium name="DOE Joint Genome Institute"/>
            <person name="Kuo A."/>
            <person name="Kohler A."/>
            <person name="Nagy L.G."/>
            <person name="Floudas D."/>
            <person name="Copeland A."/>
            <person name="Barry K.W."/>
            <person name="Cichocki N."/>
            <person name="Veneault-Fourrey C."/>
            <person name="LaButti K."/>
            <person name="Lindquist E.A."/>
            <person name="Lipzen A."/>
            <person name="Lundell T."/>
            <person name="Morin E."/>
            <person name="Murat C."/>
            <person name="Sun H."/>
            <person name="Tunlid A."/>
            <person name="Henrissat B."/>
            <person name="Grigoriev I.V."/>
            <person name="Hibbett D.S."/>
            <person name="Martin F."/>
            <person name="Nordberg H.P."/>
            <person name="Cantor M.N."/>
            <person name="Hua S.X."/>
        </authorList>
    </citation>
    <scope>NUCLEOTIDE SEQUENCE [LARGE SCALE GENOMIC DNA]</scope>
    <source>
        <strain evidence="7 8">ATCC 200175</strain>
    </source>
</reference>
<dbReference type="AlphaFoldDB" id="A0A0C9TY69"/>
<sequence>MSEHSSAVPRGGTYCFLHLQDQQCSPSSRWKLGPDVEAETVKKRMSTHGLDPEGGSEEVWERTPRVPTFFPLSMEKDGAVSEHRRLRLSALAPPSGTYPIQKQALSVEYLRDHAHLRPRTDASASMLCLQTLSLDRSMTFSRYVPTLSNTCIPSYHQSPAGSPPHSEFFSHPAYLTVSSQLHLEALAASLARVYTLSPCFRAEPSQTNRHLAEFWMLEAEWAWTRGVDDVCGLVDACAKHALGAGGDERALLTKGIAGHEERLRSLEAAASSEPWARMIYTEAIAELEKYHASSDAKARPFVFEPKWGQGLQSEHEKWLNEVLVKGPVFVTDYPSSVKPFYMRMNDDERSVACFDLWCLMLGN</sequence>
<evidence type="ECO:0000259" key="6">
    <source>
        <dbReference type="Pfam" id="PF00152"/>
    </source>
</evidence>
<accession>A0A0C9TY69</accession>
<dbReference type="SUPFAM" id="SSF55681">
    <property type="entry name" value="Class II aaRS and biotin synthetases"/>
    <property type="match status" value="1"/>
</dbReference>
<protein>
    <recommendedName>
        <fullName evidence="6">Aminoacyl-tRNA synthetase class II (D/K/N) domain-containing protein</fullName>
    </recommendedName>
</protein>
<dbReference type="PANTHER" id="PTHR22594">
    <property type="entry name" value="ASPARTYL/LYSYL-TRNA SYNTHETASE"/>
    <property type="match status" value="1"/>
</dbReference>